<dbReference type="PANTHER" id="PTHR33768">
    <property type="entry name" value="MIP11318P"/>
    <property type="match status" value="1"/>
</dbReference>
<evidence type="ECO:0000256" key="2">
    <source>
        <dbReference type="SAM" id="MobiDB-lite"/>
    </source>
</evidence>
<proteinExistence type="inferred from homology"/>
<dbReference type="PANTHER" id="PTHR33768:SF6">
    <property type="entry name" value="SI:CH211-284K5.2"/>
    <property type="match status" value="1"/>
</dbReference>
<sequence>MHRAYQPLKPSTNKYIQQKWDQSNYEQHRRKVSTAVPVVDTKGIRTPAHMALKLKKRQLEQERLTIIERDNQLLSSKLADIMCSKGYVDDRNDYPERSLNAARRMEQMRLVTHQNQAILQRIRSQQSEYRRRNWEEHWEQAECRRDDIARYPCGLTNQQRPRRKVLLGARERRDTSTESASRQLSSETSGGMSSRTQSELAESPSP</sequence>
<feature type="compositionally biased region" description="Polar residues" evidence="2">
    <location>
        <begin position="177"/>
        <end position="200"/>
    </location>
</feature>
<feature type="region of interest" description="Disordered" evidence="2">
    <location>
        <begin position="162"/>
        <end position="206"/>
    </location>
</feature>
<dbReference type="InterPro" id="IPR029488">
    <property type="entry name" value="Hmw/CFAP97"/>
</dbReference>
<keyword evidence="4" id="KW-1185">Reference proteome</keyword>
<protein>
    <submittedName>
        <fullName evidence="3">Si:ch211-284k5.2</fullName>
    </submittedName>
</protein>
<name>A0A3B3SA03_9TELE</name>
<evidence type="ECO:0000313" key="3">
    <source>
        <dbReference type="Ensembl" id="ENSPKIP00000027055.1"/>
    </source>
</evidence>
<dbReference type="Proteomes" id="UP000261540">
    <property type="component" value="Unplaced"/>
</dbReference>
<reference evidence="3" key="2">
    <citation type="submission" date="2025-09" db="UniProtKB">
        <authorList>
            <consortium name="Ensembl"/>
        </authorList>
    </citation>
    <scope>IDENTIFICATION</scope>
</reference>
<accession>A0A3B3SA03</accession>
<dbReference type="KEGG" id="pki:111836041"/>
<dbReference type="GeneTree" id="ENSGT00940000164099"/>
<reference evidence="3" key="1">
    <citation type="submission" date="2025-08" db="UniProtKB">
        <authorList>
            <consortium name="Ensembl"/>
        </authorList>
    </citation>
    <scope>IDENTIFICATION</scope>
</reference>
<dbReference type="STRING" id="1676925.ENSPKIP00000027055"/>
<comment type="similarity">
    <text evidence="1">Belongs to the CFAP97 family.</text>
</comment>
<organism evidence="3 4">
    <name type="scientific">Paramormyrops kingsleyae</name>
    <dbReference type="NCBI Taxonomy" id="1676925"/>
    <lineage>
        <taxon>Eukaryota</taxon>
        <taxon>Metazoa</taxon>
        <taxon>Chordata</taxon>
        <taxon>Craniata</taxon>
        <taxon>Vertebrata</taxon>
        <taxon>Euteleostomi</taxon>
        <taxon>Actinopterygii</taxon>
        <taxon>Neopterygii</taxon>
        <taxon>Teleostei</taxon>
        <taxon>Osteoglossocephala</taxon>
        <taxon>Osteoglossomorpha</taxon>
        <taxon>Osteoglossiformes</taxon>
        <taxon>Mormyridae</taxon>
        <taxon>Paramormyrops</taxon>
    </lineage>
</organism>
<dbReference type="OrthoDB" id="2163395at2759"/>
<evidence type="ECO:0000313" key="4">
    <source>
        <dbReference type="Proteomes" id="UP000261540"/>
    </source>
</evidence>
<dbReference type="AlphaFoldDB" id="A0A3B3SA03"/>
<dbReference type="Pfam" id="PF13879">
    <property type="entry name" value="Hmw_CFAP97"/>
    <property type="match status" value="1"/>
</dbReference>
<evidence type="ECO:0000256" key="1">
    <source>
        <dbReference type="ARBA" id="ARBA00008315"/>
    </source>
</evidence>
<dbReference type="Ensembl" id="ENSPKIT00000007819.1">
    <property type="protein sequence ID" value="ENSPKIP00000027055.1"/>
    <property type="gene ID" value="ENSPKIG00000009281.1"/>
</dbReference>
<dbReference type="InterPro" id="IPR038792">
    <property type="entry name" value="CFAP97D1/2"/>
</dbReference>